<sequence>MDVKRGHRRLLQREIATAKGIPPTTPLLIDPLYSSSMKDDIVETPGGNSRMSSVGTSSGIGFSQTSSSGGRETSNSASNGRSSVSSTEEDNGISDSPVTEHKRKYRRHAKPDKNAPVKPPSAYVRFSNKVRAELKDQNMSFTDLAKIVGDRWKAISPEEKEAYETAAARAKEDYQAALSSYEQTEDHKTYQQYLSEFKAKQEAAGK</sequence>
<evidence type="ECO:0000256" key="2">
    <source>
        <dbReference type="ARBA" id="ARBA00023242"/>
    </source>
</evidence>
<keyword evidence="1 3" id="KW-0238">DNA-binding</keyword>
<keyword evidence="2 3" id="KW-0539">Nucleus</keyword>
<name>A0A433CX83_9FUNG</name>
<dbReference type="GO" id="GO:0005634">
    <property type="term" value="C:nucleus"/>
    <property type="evidence" value="ECO:0007669"/>
    <property type="project" value="UniProtKB-UniRule"/>
</dbReference>
<dbReference type="AlphaFoldDB" id="A0A433CX83"/>
<feature type="compositionally biased region" description="Basic residues" evidence="4">
    <location>
        <begin position="101"/>
        <end position="110"/>
    </location>
</feature>
<evidence type="ECO:0000256" key="4">
    <source>
        <dbReference type="SAM" id="MobiDB-lite"/>
    </source>
</evidence>
<dbReference type="InterPro" id="IPR009071">
    <property type="entry name" value="HMG_box_dom"/>
</dbReference>
<feature type="DNA-binding region" description="HMG box" evidence="3">
    <location>
        <begin position="116"/>
        <end position="182"/>
    </location>
</feature>
<evidence type="ECO:0000313" key="7">
    <source>
        <dbReference type="Proteomes" id="UP000268093"/>
    </source>
</evidence>
<evidence type="ECO:0000256" key="1">
    <source>
        <dbReference type="ARBA" id="ARBA00023125"/>
    </source>
</evidence>
<protein>
    <submittedName>
        <fullName evidence="6">High mobility group box domain-containing protein</fullName>
    </submittedName>
</protein>
<keyword evidence="7" id="KW-1185">Reference proteome</keyword>
<dbReference type="SUPFAM" id="SSF47095">
    <property type="entry name" value="HMG-box"/>
    <property type="match status" value="1"/>
</dbReference>
<reference evidence="6 7" key="1">
    <citation type="journal article" date="2018" name="New Phytol.">
        <title>Phylogenomics of Endogonaceae and evolution of mycorrhizas within Mucoromycota.</title>
        <authorList>
            <person name="Chang Y."/>
            <person name="Desiro A."/>
            <person name="Na H."/>
            <person name="Sandor L."/>
            <person name="Lipzen A."/>
            <person name="Clum A."/>
            <person name="Barry K."/>
            <person name="Grigoriev I.V."/>
            <person name="Martin F.M."/>
            <person name="Stajich J.E."/>
            <person name="Smith M.E."/>
            <person name="Bonito G."/>
            <person name="Spatafora J.W."/>
        </authorList>
    </citation>
    <scope>NUCLEOTIDE SEQUENCE [LARGE SCALE GENOMIC DNA]</scope>
    <source>
        <strain evidence="6 7">GMNB39</strain>
    </source>
</reference>
<accession>A0A433CX83</accession>
<feature type="region of interest" description="Disordered" evidence="4">
    <location>
        <begin position="37"/>
        <end position="122"/>
    </location>
</feature>
<dbReference type="PANTHER" id="PTHR46040:SF3">
    <property type="entry name" value="HIGH MOBILITY GROUP PROTEIN 2"/>
    <property type="match status" value="1"/>
</dbReference>
<evidence type="ECO:0000259" key="5">
    <source>
        <dbReference type="PROSITE" id="PS50118"/>
    </source>
</evidence>
<gene>
    <name evidence="6" type="ORF">BC936DRAFT_137503</name>
</gene>
<dbReference type="PROSITE" id="PS50118">
    <property type="entry name" value="HMG_BOX_2"/>
    <property type="match status" value="1"/>
</dbReference>
<dbReference type="Pfam" id="PF00505">
    <property type="entry name" value="HMG_box"/>
    <property type="match status" value="1"/>
</dbReference>
<dbReference type="SMART" id="SM00398">
    <property type="entry name" value="HMG"/>
    <property type="match status" value="1"/>
</dbReference>
<organism evidence="6 7">
    <name type="scientific">Jimgerdemannia flammicorona</name>
    <dbReference type="NCBI Taxonomy" id="994334"/>
    <lineage>
        <taxon>Eukaryota</taxon>
        <taxon>Fungi</taxon>
        <taxon>Fungi incertae sedis</taxon>
        <taxon>Mucoromycota</taxon>
        <taxon>Mucoromycotina</taxon>
        <taxon>Endogonomycetes</taxon>
        <taxon>Endogonales</taxon>
        <taxon>Endogonaceae</taxon>
        <taxon>Jimgerdemannia</taxon>
    </lineage>
</organism>
<dbReference type="GO" id="GO:0003677">
    <property type="term" value="F:DNA binding"/>
    <property type="evidence" value="ECO:0007669"/>
    <property type="project" value="UniProtKB-UniRule"/>
</dbReference>
<feature type="compositionally biased region" description="Low complexity" evidence="4">
    <location>
        <begin position="55"/>
        <end position="86"/>
    </location>
</feature>
<dbReference type="Gene3D" id="1.10.30.10">
    <property type="entry name" value="High mobility group box domain"/>
    <property type="match status" value="1"/>
</dbReference>
<evidence type="ECO:0000313" key="6">
    <source>
        <dbReference type="EMBL" id="RUP43185.1"/>
    </source>
</evidence>
<feature type="domain" description="HMG box" evidence="5">
    <location>
        <begin position="116"/>
        <end position="182"/>
    </location>
</feature>
<dbReference type="EMBL" id="RBNI01011505">
    <property type="protein sequence ID" value="RUP43185.1"/>
    <property type="molecule type" value="Genomic_DNA"/>
</dbReference>
<dbReference type="PANTHER" id="PTHR46040">
    <property type="entry name" value="HIGH MOBILITY GROUP PROTEIN 2"/>
    <property type="match status" value="1"/>
</dbReference>
<proteinExistence type="predicted"/>
<dbReference type="Proteomes" id="UP000268093">
    <property type="component" value="Unassembled WGS sequence"/>
</dbReference>
<dbReference type="InterPro" id="IPR051965">
    <property type="entry name" value="ChromReg_NeuronalGeneExpr"/>
</dbReference>
<evidence type="ECO:0000256" key="3">
    <source>
        <dbReference type="PROSITE-ProRule" id="PRU00267"/>
    </source>
</evidence>
<dbReference type="GO" id="GO:0010468">
    <property type="term" value="P:regulation of gene expression"/>
    <property type="evidence" value="ECO:0007669"/>
    <property type="project" value="TreeGrafter"/>
</dbReference>
<comment type="caution">
    <text evidence="6">The sequence shown here is derived from an EMBL/GenBank/DDBJ whole genome shotgun (WGS) entry which is preliminary data.</text>
</comment>
<dbReference type="OrthoDB" id="1919336at2759"/>
<dbReference type="InterPro" id="IPR036910">
    <property type="entry name" value="HMG_box_dom_sf"/>
</dbReference>